<sequence length="143" mass="16266">MDDLNAISIRRQILDWRDKLLSEVPHRLERELVVLFNQIDRRIDQMRLKDSFSSKKFIEKEIKPLLEIWVGNETRAIMRDANKELQQIHDAVIEASQSNIDFDADDDWSSYVEVVSGLVTAGGALAAIPTVITLSTSASQNLD</sequence>
<name>A0ABS6MEW0_9GAMM</name>
<protein>
    <submittedName>
        <fullName evidence="1">Uncharacterized protein</fullName>
    </submittedName>
</protein>
<proteinExistence type="predicted"/>
<comment type="caution">
    <text evidence="1">The sequence shown here is derived from an EMBL/GenBank/DDBJ whole genome shotgun (WGS) entry which is preliminary data.</text>
</comment>
<dbReference type="EMBL" id="JAHQZT010000041">
    <property type="protein sequence ID" value="MBV0934842.1"/>
    <property type="molecule type" value="Genomic_DNA"/>
</dbReference>
<dbReference type="Proteomes" id="UP000755551">
    <property type="component" value="Unassembled WGS sequence"/>
</dbReference>
<organism evidence="1 2">
    <name type="scientific">Marinobacterium weihaiense</name>
    <dbReference type="NCBI Taxonomy" id="2851016"/>
    <lineage>
        <taxon>Bacteria</taxon>
        <taxon>Pseudomonadati</taxon>
        <taxon>Pseudomonadota</taxon>
        <taxon>Gammaproteobacteria</taxon>
        <taxon>Oceanospirillales</taxon>
        <taxon>Oceanospirillaceae</taxon>
        <taxon>Marinobacterium</taxon>
    </lineage>
</organism>
<reference evidence="1 2" key="1">
    <citation type="submission" date="2021-06" db="EMBL/GenBank/DDBJ databases">
        <title>Bacterium isolated from marine sediment.</title>
        <authorList>
            <person name="Zhu K.-L."/>
            <person name="Du Z.-J."/>
            <person name="Liang Q.-Y."/>
        </authorList>
    </citation>
    <scope>NUCLEOTIDE SEQUENCE [LARGE SCALE GENOMIC DNA]</scope>
    <source>
        <strain evidence="1 2">A346</strain>
    </source>
</reference>
<evidence type="ECO:0000313" key="1">
    <source>
        <dbReference type="EMBL" id="MBV0934842.1"/>
    </source>
</evidence>
<dbReference type="RefSeq" id="WP_217336236.1">
    <property type="nucleotide sequence ID" value="NZ_JAHQZT010000041.1"/>
</dbReference>
<gene>
    <name evidence="1" type="ORF">KTN04_16015</name>
</gene>
<keyword evidence="2" id="KW-1185">Reference proteome</keyword>
<evidence type="ECO:0000313" key="2">
    <source>
        <dbReference type="Proteomes" id="UP000755551"/>
    </source>
</evidence>
<accession>A0ABS6MEW0</accession>